<dbReference type="Proteomes" id="UP001182556">
    <property type="component" value="Unassembled WGS sequence"/>
</dbReference>
<feature type="compositionally biased region" description="Basic residues" evidence="1">
    <location>
        <begin position="263"/>
        <end position="280"/>
    </location>
</feature>
<organism evidence="2 3">
    <name type="scientific">Papiliotrema laurentii</name>
    <name type="common">Cryptococcus laurentii</name>
    <dbReference type="NCBI Taxonomy" id="5418"/>
    <lineage>
        <taxon>Eukaryota</taxon>
        <taxon>Fungi</taxon>
        <taxon>Dikarya</taxon>
        <taxon>Basidiomycota</taxon>
        <taxon>Agaricomycotina</taxon>
        <taxon>Tremellomycetes</taxon>
        <taxon>Tremellales</taxon>
        <taxon>Rhynchogastremaceae</taxon>
        <taxon>Papiliotrema</taxon>
    </lineage>
</organism>
<dbReference type="AlphaFoldDB" id="A0AAD9L738"/>
<protein>
    <submittedName>
        <fullName evidence="2">Uncharacterized protein</fullName>
    </submittedName>
</protein>
<feature type="compositionally biased region" description="Basic and acidic residues" evidence="1">
    <location>
        <begin position="77"/>
        <end position="88"/>
    </location>
</feature>
<gene>
    <name evidence="2" type="ORF">DB88DRAFT_487440</name>
</gene>
<feature type="region of interest" description="Disordered" evidence="1">
    <location>
        <begin position="26"/>
        <end position="280"/>
    </location>
</feature>
<proteinExistence type="predicted"/>
<reference evidence="2" key="1">
    <citation type="submission" date="2023-02" db="EMBL/GenBank/DDBJ databases">
        <title>Identification and recombinant expression of a fungal hydrolase from Papiliotrema laurentii that hydrolyzes apple cutin and clears colloidal polyester polyurethane.</title>
        <authorList>
            <consortium name="DOE Joint Genome Institute"/>
            <person name="Roman V.A."/>
            <person name="Bojanowski C."/>
            <person name="Crable B.R."/>
            <person name="Wagner D.N."/>
            <person name="Hung C.S."/>
            <person name="Nadeau L.J."/>
            <person name="Schratz L."/>
            <person name="Haridas S."/>
            <person name="Pangilinan J."/>
            <person name="Lipzen A."/>
            <person name="Na H."/>
            <person name="Yan M."/>
            <person name="Ng V."/>
            <person name="Grigoriev I.V."/>
            <person name="Spatafora J.W."/>
            <person name="Barlow D."/>
            <person name="Biffinger J."/>
            <person name="Kelley-Loughnane N."/>
            <person name="Varaljay V.A."/>
            <person name="Crookes-Goodson W.J."/>
        </authorList>
    </citation>
    <scope>NUCLEOTIDE SEQUENCE</scope>
    <source>
        <strain evidence="2">5307AH</strain>
    </source>
</reference>
<keyword evidence="3" id="KW-1185">Reference proteome</keyword>
<dbReference type="EMBL" id="JAODAN010000004">
    <property type="protein sequence ID" value="KAK1924954.1"/>
    <property type="molecule type" value="Genomic_DNA"/>
</dbReference>
<comment type="caution">
    <text evidence="2">The sequence shown here is derived from an EMBL/GenBank/DDBJ whole genome shotgun (WGS) entry which is preliminary data.</text>
</comment>
<evidence type="ECO:0000313" key="3">
    <source>
        <dbReference type="Proteomes" id="UP001182556"/>
    </source>
</evidence>
<name>A0AAD9L738_PAPLA</name>
<evidence type="ECO:0000256" key="1">
    <source>
        <dbReference type="SAM" id="MobiDB-lite"/>
    </source>
</evidence>
<feature type="compositionally biased region" description="Low complexity" evidence="1">
    <location>
        <begin position="161"/>
        <end position="192"/>
    </location>
</feature>
<accession>A0AAD9L738</accession>
<sequence length="280" mass="29555">MAGPSTEQLALSASLFTSAIDAWIPASFGPKPTAADQKAQFDQRLRQAALQGDNERLGAGHPDSGVYKPRGPSLSSLERKLGKVDRKGKAGSPLANPASAQLQRDDSDDDDEESRTRSVGRKKVNAVADLLRGKKSKKGKEPAGPLVHPLLNLSNGASASTNDTTPVQGTTTPLTGASSSPGGSGTFPFQGPLAVESPRAKQQTTERPSRKRPRESTDVDSLPGPILRLEPSAAGIQGAGQTPEAEDRDPAESDAQGEAKLSKTQRRRDARKRAKLARQE</sequence>
<evidence type="ECO:0000313" key="2">
    <source>
        <dbReference type="EMBL" id="KAK1924954.1"/>
    </source>
</evidence>